<dbReference type="Pfam" id="PF00132">
    <property type="entry name" value="Hexapep"/>
    <property type="match status" value="1"/>
</dbReference>
<gene>
    <name evidence="8" type="ORF">B0F88_109130</name>
</gene>
<dbReference type="Gene3D" id="1.10.3130.10">
    <property type="entry name" value="serine acetyltransferase, domain 1"/>
    <property type="match status" value="1"/>
</dbReference>
<dbReference type="NCBIfam" id="NF041874">
    <property type="entry name" value="EPS_EpsC"/>
    <property type="match status" value="1"/>
</dbReference>
<name>A0A2S6GXT3_9GAMM</name>
<dbReference type="GO" id="GO:0006535">
    <property type="term" value="P:cysteine biosynthetic process from serine"/>
    <property type="evidence" value="ECO:0007669"/>
    <property type="project" value="InterPro"/>
</dbReference>
<dbReference type="InterPro" id="IPR042122">
    <property type="entry name" value="Ser_AcTrfase_N_sf"/>
</dbReference>
<dbReference type="InterPro" id="IPR011004">
    <property type="entry name" value="Trimer_LpxA-like_sf"/>
</dbReference>
<accession>A0A2S6GXT3</accession>
<dbReference type="PANTHER" id="PTHR42811">
    <property type="entry name" value="SERINE ACETYLTRANSFERASE"/>
    <property type="match status" value="1"/>
</dbReference>
<dbReference type="CDD" id="cd03354">
    <property type="entry name" value="LbH_SAT"/>
    <property type="match status" value="1"/>
</dbReference>
<dbReference type="NCBIfam" id="TIGR01172">
    <property type="entry name" value="cysE"/>
    <property type="match status" value="1"/>
</dbReference>
<comment type="similarity">
    <text evidence="1">Belongs to the transferase hexapeptide repeat family.</text>
</comment>
<keyword evidence="5" id="KW-0677">Repeat</keyword>
<keyword evidence="4 8" id="KW-0808">Transferase</keyword>
<dbReference type="SUPFAM" id="SSF51161">
    <property type="entry name" value="Trimeric LpxA-like enzymes"/>
    <property type="match status" value="1"/>
</dbReference>
<keyword evidence="6" id="KW-0012">Acyltransferase</keyword>
<comment type="catalytic activity">
    <reaction evidence="7">
        <text>L-serine + acetyl-CoA = O-acetyl-L-serine + CoA</text>
        <dbReference type="Rhea" id="RHEA:24560"/>
        <dbReference type="ChEBI" id="CHEBI:33384"/>
        <dbReference type="ChEBI" id="CHEBI:57287"/>
        <dbReference type="ChEBI" id="CHEBI:57288"/>
        <dbReference type="ChEBI" id="CHEBI:58340"/>
        <dbReference type="EC" id="2.3.1.30"/>
    </reaction>
</comment>
<dbReference type="InterPro" id="IPR001451">
    <property type="entry name" value="Hexapep"/>
</dbReference>
<dbReference type="InterPro" id="IPR045304">
    <property type="entry name" value="LbH_SAT"/>
</dbReference>
<evidence type="ECO:0000256" key="3">
    <source>
        <dbReference type="ARBA" id="ARBA00022605"/>
    </source>
</evidence>
<reference evidence="8 9" key="1">
    <citation type="submission" date="2018-02" db="EMBL/GenBank/DDBJ databases">
        <title>Subsurface microbial communities from deep shales in Ohio and West Virginia, USA.</title>
        <authorList>
            <person name="Wrighton K."/>
        </authorList>
    </citation>
    <scope>NUCLEOTIDE SEQUENCE [LARGE SCALE GENOMIC DNA]</scope>
    <source>
        <strain evidence="8 9">OWC-G53F</strain>
    </source>
</reference>
<dbReference type="Proteomes" id="UP000238071">
    <property type="component" value="Unassembled WGS sequence"/>
</dbReference>
<dbReference type="Gene3D" id="2.160.10.10">
    <property type="entry name" value="Hexapeptide repeat proteins"/>
    <property type="match status" value="1"/>
</dbReference>
<evidence type="ECO:0000256" key="5">
    <source>
        <dbReference type="ARBA" id="ARBA00022737"/>
    </source>
</evidence>
<comment type="caution">
    <text evidence="8">The sequence shown here is derived from an EMBL/GenBank/DDBJ whole genome shotgun (WGS) entry which is preliminary data.</text>
</comment>
<dbReference type="InterPro" id="IPR018357">
    <property type="entry name" value="Hexapep_transf_CS"/>
</dbReference>
<protein>
    <recommendedName>
        <fullName evidence="2">serine O-acetyltransferase</fullName>
        <ecNumber evidence="2">2.3.1.30</ecNumber>
    </recommendedName>
</protein>
<dbReference type="FunFam" id="2.160.10.10:FF:000007">
    <property type="entry name" value="Serine acetyltransferase"/>
    <property type="match status" value="1"/>
</dbReference>
<evidence type="ECO:0000256" key="7">
    <source>
        <dbReference type="ARBA" id="ARBA00049486"/>
    </source>
</evidence>
<evidence type="ECO:0000313" key="8">
    <source>
        <dbReference type="EMBL" id="PPK70029.1"/>
    </source>
</evidence>
<evidence type="ECO:0000256" key="4">
    <source>
        <dbReference type="ARBA" id="ARBA00022679"/>
    </source>
</evidence>
<dbReference type="AlphaFoldDB" id="A0A2S6GXT3"/>
<dbReference type="GO" id="GO:0009001">
    <property type="term" value="F:serine O-acetyltransferase activity"/>
    <property type="evidence" value="ECO:0007669"/>
    <property type="project" value="UniProtKB-EC"/>
</dbReference>
<evidence type="ECO:0000313" key="9">
    <source>
        <dbReference type="Proteomes" id="UP000238071"/>
    </source>
</evidence>
<evidence type="ECO:0000256" key="6">
    <source>
        <dbReference type="ARBA" id="ARBA00023315"/>
    </source>
</evidence>
<organism evidence="8 9">
    <name type="scientific">Methylobacter tundripaludum</name>
    <dbReference type="NCBI Taxonomy" id="173365"/>
    <lineage>
        <taxon>Bacteria</taxon>
        <taxon>Pseudomonadati</taxon>
        <taxon>Pseudomonadota</taxon>
        <taxon>Gammaproteobacteria</taxon>
        <taxon>Methylococcales</taxon>
        <taxon>Methylococcaceae</taxon>
        <taxon>Methylobacter</taxon>
    </lineage>
</organism>
<dbReference type="OrthoDB" id="9801456at2"/>
<dbReference type="RefSeq" id="WP_104424195.1">
    <property type="nucleotide sequence ID" value="NZ_PTIY01000009.1"/>
</dbReference>
<keyword evidence="9" id="KW-1185">Reference proteome</keyword>
<proteinExistence type="inferred from homology"/>
<dbReference type="EMBL" id="PTIY01000009">
    <property type="protein sequence ID" value="PPK70029.1"/>
    <property type="molecule type" value="Genomic_DNA"/>
</dbReference>
<dbReference type="InterPro" id="IPR053376">
    <property type="entry name" value="Serine_acetyltransferase"/>
</dbReference>
<dbReference type="PROSITE" id="PS00101">
    <property type="entry name" value="HEXAPEP_TRANSFERASES"/>
    <property type="match status" value="1"/>
</dbReference>
<dbReference type="GO" id="GO:0005737">
    <property type="term" value="C:cytoplasm"/>
    <property type="evidence" value="ECO:0007669"/>
    <property type="project" value="InterPro"/>
</dbReference>
<evidence type="ECO:0000256" key="2">
    <source>
        <dbReference type="ARBA" id="ARBA00013266"/>
    </source>
</evidence>
<dbReference type="EC" id="2.3.1.30" evidence="2"/>
<sequence>MVMAISDKVKSNGQATQGFLAQWHEDVHCVFGRDPAAHSVWEILLTYAGVHAVLMHRISHRLWKADWKLAARILAAFSKMITSVDIHPAATIGRRLFIDHALGVVIGETAEIGNDVTLYHGVTLGGTTWNKEKRHPTLGNNVMVGSGAKILGAITLGNNVRVGANSVVIKDVPACCTVVGIPGRVIQSKGTQIQNRHGIDLDHHLIPDPVGKAIACLIERIDELEAGQKQAHKVLVEDSCDVCDAESICVPKKESPVKQAARL</sequence>
<evidence type="ECO:0000256" key="1">
    <source>
        <dbReference type="ARBA" id="ARBA00007274"/>
    </source>
</evidence>
<keyword evidence="3" id="KW-0028">Amino-acid biosynthesis</keyword>
<dbReference type="InterPro" id="IPR005881">
    <property type="entry name" value="Ser_O-AcTrfase"/>
</dbReference>